<dbReference type="Proteomes" id="UP001596107">
    <property type="component" value="Unassembled WGS sequence"/>
</dbReference>
<feature type="domain" description="D-isomer specific 2-hydroxyacid dehydrogenase NAD-binding" evidence="5">
    <location>
        <begin position="106"/>
        <end position="281"/>
    </location>
</feature>
<proteinExistence type="inferred from homology"/>
<dbReference type="InterPro" id="IPR050223">
    <property type="entry name" value="D-isomer_2-hydroxyacid_DH"/>
</dbReference>
<reference evidence="7" key="1">
    <citation type="journal article" date="2019" name="Int. J. Syst. Evol. Microbiol.">
        <title>The Global Catalogue of Microorganisms (GCM) 10K type strain sequencing project: providing services to taxonomists for standard genome sequencing and annotation.</title>
        <authorList>
            <consortium name="The Broad Institute Genomics Platform"/>
            <consortium name="The Broad Institute Genome Sequencing Center for Infectious Disease"/>
            <person name="Wu L."/>
            <person name="Ma J."/>
        </authorList>
    </citation>
    <scope>NUCLEOTIDE SEQUENCE [LARGE SCALE GENOMIC DNA]</scope>
    <source>
        <strain evidence="7">JCM 3366</strain>
    </source>
</reference>
<dbReference type="EMBL" id="JBHSNB010000003">
    <property type="protein sequence ID" value="MFC5586494.1"/>
    <property type="molecule type" value="Genomic_DNA"/>
</dbReference>
<feature type="region of interest" description="Disordered" evidence="3">
    <location>
        <begin position="308"/>
        <end position="328"/>
    </location>
</feature>
<evidence type="ECO:0000259" key="5">
    <source>
        <dbReference type="Pfam" id="PF02826"/>
    </source>
</evidence>
<evidence type="ECO:0000259" key="4">
    <source>
        <dbReference type="Pfam" id="PF00389"/>
    </source>
</evidence>
<comment type="similarity">
    <text evidence="2">Belongs to the D-isomer specific 2-hydroxyacid dehydrogenase family.</text>
</comment>
<dbReference type="SUPFAM" id="SSF51735">
    <property type="entry name" value="NAD(P)-binding Rossmann-fold domains"/>
    <property type="match status" value="1"/>
</dbReference>
<evidence type="ECO:0000256" key="3">
    <source>
        <dbReference type="SAM" id="MobiDB-lite"/>
    </source>
</evidence>
<dbReference type="InterPro" id="IPR029753">
    <property type="entry name" value="D-isomer_DH_CS"/>
</dbReference>
<dbReference type="InterPro" id="IPR036291">
    <property type="entry name" value="NAD(P)-bd_dom_sf"/>
</dbReference>
<dbReference type="PANTHER" id="PTHR10996:SF283">
    <property type="entry name" value="GLYOXYLATE_HYDROXYPYRUVATE REDUCTASE B"/>
    <property type="match status" value="1"/>
</dbReference>
<gene>
    <name evidence="6" type="ORF">ACFPOD_15370</name>
</gene>
<dbReference type="Gene3D" id="3.40.50.720">
    <property type="entry name" value="NAD(P)-binding Rossmann-like Domain"/>
    <property type="match status" value="2"/>
</dbReference>
<dbReference type="Pfam" id="PF00389">
    <property type="entry name" value="2-Hacid_dh"/>
    <property type="match status" value="1"/>
</dbReference>
<accession>A0ABW0TCA3</accession>
<dbReference type="Pfam" id="PF02826">
    <property type="entry name" value="2-Hacid_dh_C"/>
    <property type="match status" value="1"/>
</dbReference>
<evidence type="ECO:0000313" key="7">
    <source>
        <dbReference type="Proteomes" id="UP001596107"/>
    </source>
</evidence>
<keyword evidence="7" id="KW-1185">Reference proteome</keyword>
<dbReference type="PANTHER" id="PTHR10996">
    <property type="entry name" value="2-HYDROXYACID DEHYDROGENASE-RELATED"/>
    <property type="match status" value="1"/>
</dbReference>
<dbReference type="RefSeq" id="WP_223021913.1">
    <property type="nucleotide sequence ID" value="NZ_CP078143.1"/>
</dbReference>
<evidence type="ECO:0000256" key="1">
    <source>
        <dbReference type="ARBA" id="ARBA00023002"/>
    </source>
</evidence>
<dbReference type="InterPro" id="IPR006140">
    <property type="entry name" value="D-isomer_DH_NAD-bd"/>
</dbReference>
<evidence type="ECO:0000256" key="2">
    <source>
        <dbReference type="RuleBase" id="RU003719"/>
    </source>
</evidence>
<dbReference type="PROSITE" id="PS00671">
    <property type="entry name" value="D_2_HYDROXYACID_DH_3"/>
    <property type="match status" value="1"/>
</dbReference>
<feature type="compositionally biased region" description="Basic and acidic residues" evidence="3">
    <location>
        <begin position="315"/>
        <end position="328"/>
    </location>
</feature>
<dbReference type="InterPro" id="IPR006139">
    <property type="entry name" value="D-isomer_2_OHA_DH_cat_dom"/>
</dbReference>
<keyword evidence="1 2" id="KW-0560">Oxidoreductase</keyword>
<protein>
    <submittedName>
        <fullName evidence="6">NAD(P)-dependent oxidoreductase</fullName>
    </submittedName>
</protein>
<evidence type="ECO:0000313" key="6">
    <source>
        <dbReference type="EMBL" id="MFC5586494.1"/>
    </source>
</evidence>
<sequence length="328" mass="35052">MAEQQVLLTNPIHPDGEAILRDVATLVVAPDTNPETLRRMASEADGIIVRAKLPDDILDHAPRLKGMVRHGVGLDFIPVSSATRLGVAVANLPGSNTNAVAEFVFASLLRLKRDHARFDTTLRASGWDEARALANNTEEISSGTMGIVGVGAIGSRIAHIASNGFGMRVIGSSRRKGNMPQFVEEVDLDRLFSEADVVVLSCALTEDTRGLADVRRISSMKPTSVLINVSRGAVVETQALMDALHENRIAGAALDVFERQPLPDNDPLLGCPNLVLSPHVAAITGTSMRAMSVGAAEEMRRILLGEPPVNLVNPESRDAQKNAARGDK</sequence>
<organism evidence="6 7">
    <name type="scientific">Nitratireductor kimnyeongensis</name>
    <dbReference type="NCBI Taxonomy" id="430679"/>
    <lineage>
        <taxon>Bacteria</taxon>
        <taxon>Pseudomonadati</taxon>
        <taxon>Pseudomonadota</taxon>
        <taxon>Alphaproteobacteria</taxon>
        <taxon>Hyphomicrobiales</taxon>
        <taxon>Phyllobacteriaceae</taxon>
        <taxon>Nitratireductor</taxon>
    </lineage>
</organism>
<dbReference type="SUPFAM" id="SSF52283">
    <property type="entry name" value="Formate/glycerate dehydrogenase catalytic domain-like"/>
    <property type="match status" value="1"/>
</dbReference>
<name>A0ABW0TCA3_9HYPH</name>
<comment type="caution">
    <text evidence="6">The sequence shown here is derived from an EMBL/GenBank/DDBJ whole genome shotgun (WGS) entry which is preliminary data.</text>
</comment>
<feature type="domain" description="D-isomer specific 2-hydroxyacid dehydrogenase catalytic" evidence="4">
    <location>
        <begin position="6"/>
        <end position="313"/>
    </location>
</feature>